<dbReference type="GeneID" id="81377687"/>
<name>A0A9W9V5A2_9EURO</name>
<dbReference type="RefSeq" id="XP_056480696.1">
    <property type="nucleotide sequence ID" value="XM_056638707.1"/>
</dbReference>
<dbReference type="InterPro" id="IPR011009">
    <property type="entry name" value="Kinase-like_dom_sf"/>
</dbReference>
<evidence type="ECO:0000313" key="2">
    <source>
        <dbReference type="Proteomes" id="UP001147747"/>
    </source>
</evidence>
<dbReference type="OrthoDB" id="25129at2759"/>
<keyword evidence="2" id="KW-1185">Reference proteome</keyword>
<reference evidence="1" key="1">
    <citation type="submission" date="2022-12" db="EMBL/GenBank/DDBJ databases">
        <authorList>
            <person name="Petersen C."/>
        </authorList>
    </citation>
    <scope>NUCLEOTIDE SEQUENCE</scope>
    <source>
        <strain evidence="1">IBT 29677</strain>
    </source>
</reference>
<dbReference type="Proteomes" id="UP001147747">
    <property type="component" value="Unassembled WGS sequence"/>
</dbReference>
<proteinExistence type="predicted"/>
<gene>
    <name evidence="1" type="ORF">N7509_014070</name>
</gene>
<reference evidence="1" key="2">
    <citation type="journal article" date="2023" name="IMA Fungus">
        <title>Comparative genomic study of the Penicillium genus elucidates a diverse pangenome and 15 lateral gene transfer events.</title>
        <authorList>
            <person name="Petersen C."/>
            <person name="Sorensen T."/>
            <person name="Nielsen M.R."/>
            <person name="Sondergaard T.E."/>
            <person name="Sorensen J.L."/>
            <person name="Fitzpatrick D.A."/>
            <person name="Frisvad J.C."/>
            <person name="Nielsen K.L."/>
        </authorList>
    </citation>
    <scope>NUCLEOTIDE SEQUENCE</scope>
    <source>
        <strain evidence="1">IBT 29677</strain>
    </source>
</reference>
<sequence>MSLDKKPVDGSTIQALGEALAAWLSRFHEWSRDVSKPNLLDVVRLNTDSLGKDLSANKLRSVERQCKDEKVVRYASQILNPTPHSQDCLGSPSQSVTEPPKCYLSVVDWETCSFADFTRDIANMIADLYIKYHCSGNDQILTLLEAFVAHYPVASQDSVYRIVGQVGENFFHWRIYVPENHTQTHVDEVLNLGVELIIMGMEKDRQRIGKTFLNCLFI</sequence>
<protein>
    <recommendedName>
        <fullName evidence="3">Aminoglycoside phosphotransferase domain-containing protein</fullName>
    </recommendedName>
</protein>
<evidence type="ECO:0000313" key="1">
    <source>
        <dbReference type="EMBL" id="KAJ5369458.1"/>
    </source>
</evidence>
<dbReference type="SUPFAM" id="SSF56112">
    <property type="entry name" value="Protein kinase-like (PK-like)"/>
    <property type="match status" value="1"/>
</dbReference>
<dbReference type="EMBL" id="JAPZBU010000013">
    <property type="protein sequence ID" value="KAJ5369458.1"/>
    <property type="molecule type" value="Genomic_DNA"/>
</dbReference>
<comment type="caution">
    <text evidence="1">The sequence shown here is derived from an EMBL/GenBank/DDBJ whole genome shotgun (WGS) entry which is preliminary data.</text>
</comment>
<dbReference type="AlphaFoldDB" id="A0A9W9V5A2"/>
<organism evidence="1 2">
    <name type="scientific">Penicillium cosmopolitanum</name>
    <dbReference type="NCBI Taxonomy" id="1131564"/>
    <lineage>
        <taxon>Eukaryota</taxon>
        <taxon>Fungi</taxon>
        <taxon>Dikarya</taxon>
        <taxon>Ascomycota</taxon>
        <taxon>Pezizomycotina</taxon>
        <taxon>Eurotiomycetes</taxon>
        <taxon>Eurotiomycetidae</taxon>
        <taxon>Eurotiales</taxon>
        <taxon>Aspergillaceae</taxon>
        <taxon>Penicillium</taxon>
    </lineage>
</organism>
<accession>A0A9W9V5A2</accession>
<evidence type="ECO:0008006" key="3">
    <source>
        <dbReference type="Google" id="ProtNLM"/>
    </source>
</evidence>